<protein>
    <submittedName>
        <fullName evidence="1">Uncharacterized protein</fullName>
    </submittedName>
</protein>
<proteinExistence type="predicted"/>
<sequence length="380" mass="45025">MNDEYYNKYKKYKQKYLSLKGGVYRNRTQNIRKNMNKDVGMGNAEAMNYAIAKRGFRIYAGNLNKEEVLKDSEYIKKQINLILDNDTIITMPKMSNYPLNYDQVNKWKIMYNDKNRDASIIDNVVHYSWGHFFGVFQSMVSNLMNLLVNYSTSYYNNSGPLCILLPEKSMYTSNFWCILLFMKILKEDKNYELIYNNIHIITDPSQTKHFSNINKTPKMIYLDDCIYSGTQFKEIIVGDFQYISDDKIIEKLNGIKYDLILMVPFLRKDFYDLIHNIEKVIINYYPTFFYKKDFIYFDHKLADSASTNETLINYGTIKGFSIITGSLVHNCEWNLLNQQLEGETYLIDKNLNQKVVRCPPTFYKNIKYENNIFPDEDEKK</sequence>
<reference evidence="1" key="1">
    <citation type="journal article" date="2017" name="Science">
        <title>Giant viruses with an expanded complement of translation system components.</title>
        <authorList>
            <person name="Schulz F."/>
            <person name="Yutin N."/>
            <person name="Ivanova N.N."/>
            <person name="Ortega D.R."/>
            <person name="Lee T.K."/>
            <person name="Vierheilig J."/>
            <person name="Daims H."/>
            <person name="Horn M."/>
            <person name="Wagner M."/>
            <person name="Jensen G.J."/>
            <person name="Kyrpides N.C."/>
            <person name="Koonin E.V."/>
            <person name="Woyke T."/>
        </authorList>
    </citation>
    <scope>NUCLEOTIDE SEQUENCE</scope>
    <source>
        <strain evidence="1">CTV1</strain>
    </source>
</reference>
<gene>
    <name evidence="1" type="ORF">Catovirus_1_1017</name>
</gene>
<name>A0A1V0SB71_9VIRU</name>
<organism evidence="1">
    <name type="scientific">Catovirus CTV1</name>
    <dbReference type="NCBI Taxonomy" id="1977631"/>
    <lineage>
        <taxon>Viruses</taxon>
        <taxon>Varidnaviria</taxon>
        <taxon>Bamfordvirae</taxon>
        <taxon>Nucleocytoviricota</taxon>
        <taxon>Megaviricetes</taxon>
        <taxon>Imitervirales</taxon>
        <taxon>Mimiviridae</taxon>
        <taxon>Klosneuvirinae</taxon>
        <taxon>Catovirus</taxon>
    </lineage>
</organism>
<dbReference type="EMBL" id="KY684083">
    <property type="protein sequence ID" value="ARF08967.1"/>
    <property type="molecule type" value="Genomic_DNA"/>
</dbReference>
<evidence type="ECO:0000313" key="1">
    <source>
        <dbReference type="EMBL" id="ARF08967.1"/>
    </source>
</evidence>
<accession>A0A1V0SB71</accession>